<protein>
    <submittedName>
        <fullName evidence="1">Uncharacterized protein</fullName>
    </submittedName>
</protein>
<dbReference type="AlphaFoldDB" id="A0A8E2EAJ9"/>
<sequence>MDVTVFNLIPLELLAAVWNIRGTLAPLQITIGSPFFTIYRSKPMCLLVLNRRRLVATVISEQKFISGHAKRSVFAMSMPIFAIDGRASTELVHFRYFEVGRLRNLERAVSSNRQNPALAVSNPPDNLSAANFRQYASRTSSPVWTHFVPDRAGDIFSHSLKTTCSFGMRLILPIKERPSSPSWP</sequence>
<keyword evidence="2" id="KW-1185">Reference proteome</keyword>
<dbReference type="Proteomes" id="UP000250266">
    <property type="component" value="Unassembled WGS sequence"/>
</dbReference>
<name>A0A8E2EAJ9_9PEZI</name>
<proteinExistence type="predicted"/>
<evidence type="ECO:0000313" key="1">
    <source>
        <dbReference type="EMBL" id="OCK80229.1"/>
    </source>
</evidence>
<gene>
    <name evidence="1" type="ORF">K432DRAFT_453341</name>
</gene>
<accession>A0A8E2EAJ9</accession>
<evidence type="ECO:0000313" key="2">
    <source>
        <dbReference type="Proteomes" id="UP000250266"/>
    </source>
</evidence>
<reference evidence="1 2" key="1">
    <citation type="journal article" date="2016" name="Nat. Commun.">
        <title>Ectomycorrhizal ecology is imprinted in the genome of the dominant symbiotic fungus Cenococcum geophilum.</title>
        <authorList>
            <consortium name="DOE Joint Genome Institute"/>
            <person name="Peter M."/>
            <person name="Kohler A."/>
            <person name="Ohm R.A."/>
            <person name="Kuo A."/>
            <person name="Krutzmann J."/>
            <person name="Morin E."/>
            <person name="Arend M."/>
            <person name="Barry K.W."/>
            <person name="Binder M."/>
            <person name="Choi C."/>
            <person name="Clum A."/>
            <person name="Copeland A."/>
            <person name="Grisel N."/>
            <person name="Haridas S."/>
            <person name="Kipfer T."/>
            <person name="LaButti K."/>
            <person name="Lindquist E."/>
            <person name="Lipzen A."/>
            <person name="Maire R."/>
            <person name="Meier B."/>
            <person name="Mihaltcheva S."/>
            <person name="Molinier V."/>
            <person name="Murat C."/>
            <person name="Poggeler S."/>
            <person name="Quandt C.A."/>
            <person name="Sperisen C."/>
            <person name="Tritt A."/>
            <person name="Tisserant E."/>
            <person name="Crous P.W."/>
            <person name="Henrissat B."/>
            <person name="Nehls U."/>
            <person name="Egli S."/>
            <person name="Spatafora J.W."/>
            <person name="Grigoriev I.V."/>
            <person name="Martin F.M."/>
        </authorList>
    </citation>
    <scope>NUCLEOTIDE SEQUENCE [LARGE SCALE GENOMIC DNA]</scope>
    <source>
        <strain evidence="1 2">CBS 459.81</strain>
    </source>
</reference>
<dbReference type="EMBL" id="KV744969">
    <property type="protein sequence ID" value="OCK80229.1"/>
    <property type="molecule type" value="Genomic_DNA"/>
</dbReference>
<organism evidence="1 2">
    <name type="scientific">Lepidopterella palustris CBS 459.81</name>
    <dbReference type="NCBI Taxonomy" id="1314670"/>
    <lineage>
        <taxon>Eukaryota</taxon>
        <taxon>Fungi</taxon>
        <taxon>Dikarya</taxon>
        <taxon>Ascomycota</taxon>
        <taxon>Pezizomycotina</taxon>
        <taxon>Dothideomycetes</taxon>
        <taxon>Pleosporomycetidae</taxon>
        <taxon>Mytilinidiales</taxon>
        <taxon>Argynnaceae</taxon>
        <taxon>Lepidopterella</taxon>
    </lineage>
</organism>